<keyword evidence="9" id="KW-1185">Reference proteome</keyword>
<comment type="caution">
    <text evidence="8">The sequence shown here is derived from an EMBL/GenBank/DDBJ whole genome shotgun (WGS) entry which is preliminary data.</text>
</comment>
<dbReference type="PROSITE" id="PS50850">
    <property type="entry name" value="MFS"/>
    <property type="match status" value="1"/>
</dbReference>
<feature type="transmembrane region" description="Helical" evidence="6">
    <location>
        <begin position="66"/>
        <end position="89"/>
    </location>
</feature>
<evidence type="ECO:0000256" key="1">
    <source>
        <dbReference type="ARBA" id="ARBA00004141"/>
    </source>
</evidence>
<accession>A0ABQ8GJM6</accession>
<organism evidence="8 9">
    <name type="scientific">Macrophomina phaseolina</name>
    <dbReference type="NCBI Taxonomy" id="35725"/>
    <lineage>
        <taxon>Eukaryota</taxon>
        <taxon>Fungi</taxon>
        <taxon>Dikarya</taxon>
        <taxon>Ascomycota</taxon>
        <taxon>Pezizomycotina</taxon>
        <taxon>Dothideomycetes</taxon>
        <taxon>Dothideomycetes incertae sedis</taxon>
        <taxon>Botryosphaeriales</taxon>
        <taxon>Botryosphaeriaceae</taxon>
        <taxon>Macrophomina</taxon>
    </lineage>
</organism>
<keyword evidence="4 6" id="KW-1133">Transmembrane helix</keyword>
<dbReference type="Pfam" id="PF00083">
    <property type="entry name" value="Sugar_tr"/>
    <property type="match status" value="1"/>
</dbReference>
<name>A0ABQ8GJM6_9PEZI</name>
<gene>
    <name evidence="8" type="ORF">B0J12DRAFT_696309</name>
</gene>
<comment type="subcellular location">
    <subcellularLocation>
        <location evidence="1">Membrane</location>
        <topology evidence="1">Multi-pass membrane protein</topology>
    </subcellularLocation>
</comment>
<evidence type="ECO:0000313" key="8">
    <source>
        <dbReference type="EMBL" id="KAH7058628.1"/>
    </source>
</evidence>
<evidence type="ECO:0000256" key="2">
    <source>
        <dbReference type="ARBA" id="ARBA00010992"/>
    </source>
</evidence>
<dbReference type="Gene3D" id="1.20.1250.20">
    <property type="entry name" value="MFS general substrate transporter like domains"/>
    <property type="match status" value="1"/>
</dbReference>
<evidence type="ECO:0000256" key="6">
    <source>
        <dbReference type="SAM" id="Phobius"/>
    </source>
</evidence>
<dbReference type="PANTHER" id="PTHR48022">
    <property type="entry name" value="PLASTIDIC GLUCOSE TRANSPORTER 4"/>
    <property type="match status" value="1"/>
</dbReference>
<keyword evidence="5 6" id="KW-0472">Membrane</keyword>
<evidence type="ECO:0000256" key="4">
    <source>
        <dbReference type="ARBA" id="ARBA00022989"/>
    </source>
</evidence>
<dbReference type="PANTHER" id="PTHR48022:SF42">
    <property type="entry name" value="MAJOR FACILITATOR SUPERFAMILY (MFS) PROFILE DOMAIN-CONTAINING PROTEIN"/>
    <property type="match status" value="1"/>
</dbReference>
<evidence type="ECO:0000313" key="9">
    <source>
        <dbReference type="Proteomes" id="UP000774617"/>
    </source>
</evidence>
<keyword evidence="3 6" id="KW-0812">Transmembrane</keyword>
<dbReference type="InterPro" id="IPR050360">
    <property type="entry name" value="MFS_Sugar_Transporters"/>
</dbReference>
<dbReference type="Proteomes" id="UP000774617">
    <property type="component" value="Unassembled WGS sequence"/>
</dbReference>
<proteinExistence type="inferred from homology"/>
<dbReference type="InterPro" id="IPR036259">
    <property type="entry name" value="MFS_trans_sf"/>
</dbReference>
<dbReference type="SUPFAM" id="SSF103473">
    <property type="entry name" value="MFS general substrate transporter"/>
    <property type="match status" value="1"/>
</dbReference>
<dbReference type="InterPro" id="IPR020846">
    <property type="entry name" value="MFS_dom"/>
</dbReference>
<feature type="transmembrane region" description="Helical" evidence="6">
    <location>
        <begin position="98"/>
        <end position="115"/>
    </location>
</feature>
<feature type="transmembrane region" description="Helical" evidence="6">
    <location>
        <begin position="21"/>
        <end position="46"/>
    </location>
</feature>
<protein>
    <recommendedName>
        <fullName evidence="7">Major facilitator superfamily (MFS) profile domain-containing protein</fullName>
    </recommendedName>
</protein>
<feature type="transmembrane region" description="Helical" evidence="6">
    <location>
        <begin position="121"/>
        <end position="142"/>
    </location>
</feature>
<evidence type="ECO:0000256" key="3">
    <source>
        <dbReference type="ARBA" id="ARBA00022692"/>
    </source>
</evidence>
<dbReference type="InterPro" id="IPR005828">
    <property type="entry name" value="MFS_sugar_transport-like"/>
</dbReference>
<feature type="domain" description="Major facilitator superfamily (MFS) profile" evidence="7">
    <location>
        <begin position="22"/>
        <end position="198"/>
    </location>
</feature>
<comment type="similarity">
    <text evidence="2">Belongs to the major facilitator superfamily. Sugar transporter (TC 2.A.1.1) family.</text>
</comment>
<reference evidence="8 9" key="1">
    <citation type="journal article" date="2021" name="Nat. Commun.">
        <title>Genetic determinants of endophytism in the Arabidopsis root mycobiome.</title>
        <authorList>
            <person name="Mesny F."/>
            <person name="Miyauchi S."/>
            <person name="Thiergart T."/>
            <person name="Pickel B."/>
            <person name="Atanasova L."/>
            <person name="Karlsson M."/>
            <person name="Huettel B."/>
            <person name="Barry K.W."/>
            <person name="Haridas S."/>
            <person name="Chen C."/>
            <person name="Bauer D."/>
            <person name="Andreopoulos W."/>
            <person name="Pangilinan J."/>
            <person name="LaButti K."/>
            <person name="Riley R."/>
            <person name="Lipzen A."/>
            <person name="Clum A."/>
            <person name="Drula E."/>
            <person name="Henrissat B."/>
            <person name="Kohler A."/>
            <person name="Grigoriev I.V."/>
            <person name="Martin F.M."/>
            <person name="Hacquard S."/>
        </authorList>
    </citation>
    <scope>NUCLEOTIDE SEQUENCE [LARGE SCALE GENOMIC DNA]</scope>
    <source>
        <strain evidence="8 9">MPI-SDFR-AT-0080</strain>
    </source>
</reference>
<sequence>MAEDSIRVTDAKEVKNWKVHVYCPAVCFGAIALGYDVSVMGGTLILPSFERDFGLVNLSEKELNDLTSNILSAFQAGMFFGALGSYYFAERFGRKRSLCGFTCLFMVGAALMTGSTGKLAALTYFFFGSLMICMGFWAMWCIRETKNGFTNKDSLQGLSLEDMDKLFGAPHSDELDEEAQKGVELRIENLEDAKGIRQ</sequence>
<evidence type="ECO:0000256" key="5">
    <source>
        <dbReference type="ARBA" id="ARBA00023136"/>
    </source>
</evidence>
<dbReference type="EMBL" id="JAGTJR010000006">
    <property type="protein sequence ID" value="KAH7058628.1"/>
    <property type="molecule type" value="Genomic_DNA"/>
</dbReference>
<evidence type="ECO:0000259" key="7">
    <source>
        <dbReference type="PROSITE" id="PS50850"/>
    </source>
</evidence>